<dbReference type="GO" id="GO:0030649">
    <property type="term" value="P:aminoglycoside antibiotic catabolic process"/>
    <property type="evidence" value="ECO:0007669"/>
    <property type="project" value="TreeGrafter"/>
</dbReference>
<dbReference type="GO" id="GO:0034069">
    <property type="term" value="F:aminoglycoside N-acetyltransferase activity"/>
    <property type="evidence" value="ECO:0007669"/>
    <property type="project" value="TreeGrafter"/>
</dbReference>
<gene>
    <name evidence="2" type="ORF">SAMN02745174_00293</name>
</gene>
<name>A0A1T4K4E5_9FUSO</name>
<dbReference type="InterPro" id="IPR036527">
    <property type="entry name" value="SCP2_sterol-bd_dom_sf"/>
</dbReference>
<dbReference type="PROSITE" id="PS51186">
    <property type="entry name" value="GNAT"/>
    <property type="match status" value="1"/>
</dbReference>
<dbReference type="AlphaFoldDB" id="A0A1T4K4E5"/>
<dbReference type="RefSeq" id="WP_078692834.1">
    <property type="nucleotide sequence ID" value="NZ_FUWX01000004.1"/>
</dbReference>
<dbReference type="Pfam" id="PF13527">
    <property type="entry name" value="Acetyltransf_9"/>
    <property type="match status" value="1"/>
</dbReference>
<dbReference type="STRING" id="180163.SAMN02745174_00293"/>
<dbReference type="SUPFAM" id="SSF55729">
    <property type="entry name" value="Acyl-CoA N-acyltransferases (Nat)"/>
    <property type="match status" value="1"/>
</dbReference>
<evidence type="ECO:0000313" key="3">
    <source>
        <dbReference type="Proteomes" id="UP000191153"/>
    </source>
</evidence>
<protein>
    <submittedName>
        <fullName evidence="2">Predicted acetyltransferase</fullName>
    </submittedName>
</protein>
<dbReference type="InterPro" id="IPR000182">
    <property type="entry name" value="GNAT_dom"/>
</dbReference>
<evidence type="ECO:0000259" key="1">
    <source>
        <dbReference type="PROSITE" id="PS51186"/>
    </source>
</evidence>
<dbReference type="InterPro" id="IPR051554">
    <property type="entry name" value="Acetyltransferase_Eis"/>
</dbReference>
<dbReference type="InterPro" id="IPR016181">
    <property type="entry name" value="Acyl_CoA_acyltransferase"/>
</dbReference>
<sequence>MEIRYSKGNEREVSEKIWLETFRDSEDYVKWYMENIHRNENNLYILKGEKVLGMLYENPYNINYLNENLRGIYVVAVSIIPEARGEGNLNRLMEYSIKNNRDKDIMFLHPVNGRLYKKYGFVYGSNIEIYTCLLKDIPSFRKKYKVFTIDKKNDINYLVRLYEEEMKNYKFFVKKTEKDLLNLFSETEIDKGYSYLIKDENNNIRGYFTYTFNKNNIFVKEMIFQDKKTFESILYHLKTYGDYFEKLEIVSPEGMNLNKYLEDYTLLKKEIKPHIQFRILNVEIFLKNLKYKFIKSNFILEIKDNILGDSLYKIFNGEIEKNIKGSPDISLTIEEFTEIISSDISYDIMEKKLENKKLFLLKDIFIERKSFINQFF</sequence>
<dbReference type="Proteomes" id="UP000191153">
    <property type="component" value="Unassembled WGS sequence"/>
</dbReference>
<dbReference type="EMBL" id="FUWX01000004">
    <property type="protein sequence ID" value="SJZ37282.1"/>
    <property type="molecule type" value="Genomic_DNA"/>
</dbReference>
<proteinExistence type="predicted"/>
<reference evidence="2 3" key="1">
    <citation type="submission" date="2017-02" db="EMBL/GenBank/DDBJ databases">
        <authorList>
            <person name="Peterson S.W."/>
        </authorList>
    </citation>
    <scope>NUCLEOTIDE SEQUENCE [LARGE SCALE GENOMIC DNA]</scope>
    <source>
        <strain evidence="2 3">ATCC 700028</strain>
    </source>
</reference>
<dbReference type="PANTHER" id="PTHR37817:SF1">
    <property type="entry name" value="N-ACETYLTRANSFERASE EIS"/>
    <property type="match status" value="1"/>
</dbReference>
<organism evidence="2 3">
    <name type="scientific">Cetobacterium ceti</name>
    <dbReference type="NCBI Taxonomy" id="180163"/>
    <lineage>
        <taxon>Bacteria</taxon>
        <taxon>Fusobacteriati</taxon>
        <taxon>Fusobacteriota</taxon>
        <taxon>Fusobacteriia</taxon>
        <taxon>Fusobacteriales</taxon>
        <taxon>Fusobacteriaceae</taxon>
        <taxon>Cetobacterium</taxon>
    </lineage>
</organism>
<accession>A0A1T4K4E5</accession>
<evidence type="ECO:0000313" key="2">
    <source>
        <dbReference type="EMBL" id="SJZ37282.1"/>
    </source>
</evidence>
<keyword evidence="3" id="KW-1185">Reference proteome</keyword>
<dbReference type="OrthoDB" id="9768284at2"/>
<dbReference type="PANTHER" id="PTHR37817">
    <property type="entry name" value="N-ACETYLTRANSFERASE EIS"/>
    <property type="match status" value="1"/>
</dbReference>
<dbReference type="Gene3D" id="3.40.630.30">
    <property type="match status" value="2"/>
</dbReference>
<dbReference type="Gene3D" id="3.30.1050.10">
    <property type="entry name" value="SCP2 sterol-binding domain"/>
    <property type="match status" value="1"/>
</dbReference>
<keyword evidence="2" id="KW-0808">Transferase</keyword>
<feature type="domain" description="N-acetyltransferase" evidence="1">
    <location>
        <begin position="1"/>
        <end position="138"/>
    </location>
</feature>